<keyword evidence="1" id="KW-1005">Bacterial flagellum biogenesis</keyword>
<accession>U4Q8C5</accession>
<dbReference type="STRING" id="1209989.TepRe1_0824"/>
<dbReference type="InterPro" id="IPR036679">
    <property type="entry name" value="FlgN-like_sf"/>
</dbReference>
<evidence type="ECO:0000313" key="3">
    <source>
        <dbReference type="Proteomes" id="UP000010802"/>
    </source>
</evidence>
<dbReference type="AlphaFoldDB" id="U4Q8C5"/>
<protein>
    <submittedName>
        <fullName evidence="2">FlgN family protein</fullName>
    </submittedName>
</protein>
<gene>
    <name evidence="2" type="ordered locus">TEPIRE1_0894</name>
</gene>
<reference evidence="3" key="1">
    <citation type="journal article" date="2013" name="Genome Announc.">
        <title>First genome sequence of a syntrophic acetate-oxidizing bacterium, Tepidanaerobacter acetatoxydans strain Re1.</title>
        <authorList>
            <person name="Manzoor S."/>
            <person name="Bongcam-Rudloff E."/>
            <person name="Schnurer A."/>
            <person name="Muller B."/>
        </authorList>
    </citation>
    <scope>NUCLEOTIDE SEQUENCE [LARGE SCALE GENOMIC DNA]</scope>
    <source>
        <strain evidence="3">Re1</strain>
    </source>
</reference>
<evidence type="ECO:0000313" key="2">
    <source>
        <dbReference type="EMBL" id="CDI40507.1"/>
    </source>
</evidence>
<dbReference type="Proteomes" id="UP000010802">
    <property type="component" value="Chromosome"/>
</dbReference>
<dbReference type="GO" id="GO:0044780">
    <property type="term" value="P:bacterial-type flagellum assembly"/>
    <property type="evidence" value="ECO:0007669"/>
    <property type="project" value="InterPro"/>
</dbReference>
<dbReference type="eggNOG" id="COG3418">
    <property type="taxonomic scope" value="Bacteria"/>
</dbReference>
<name>U4Q8C5_TEPAE</name>
<dbReference type="SUPFAM" id="SSF140566">
    <property type="entry name" value="FlgN-like"/>
    <property type="match status" value="1"/>
</dbReference>
<dbReference type="OrthoDB" id="1680765at2"/>
<evidence type="ECO:0000256" key="1">
    <source>
        <dbReference type="ARBA" id="ARBA00022795"/>
    </source>
</evidence>
<dbReference type="Gene3D" id="1.20.58.300">
    <property type="entry name" value="FlgN-like"/>
    <property type="match status" value="1"/>
</dbReference>
<dbReference type="InterPro" id="IPR007809">
    <property type="entry name" value="FlgN-like"/>
</dbReference>
<dbReference type="HOGENOM" id="CLU_132586_1_1_9"/>
<dbReference type="KEGG" id="tae:TepiRe1_0894"/>
<sequence length="172" mass="19393">MGALDMKQELVGSILINVMREQLEIYKELSNLAEEKTNVLIKGDLALLNEITEIEQTLIFKLGKLEEERVELVKQIAEVHGKDTSEIKADFLKSIFPDQQEAETFSGIYGELKSVLLEVDKKNETNAKLIVSALDYINFSIKLLTDSGEIKTNYSPDGVNTQKAFHFIDKKA</sequence>
<dbReference type="Pfam" id="PF05130">
    <property type="entry name" value="FlgN"/>
    <property type="match status" value="1"/>
</dbReference>
<organism evidence="2 3">
    <name type="scientific">Tepidanaerobacter acetatoxydans (strain DSM 21804 / JCM 16047 / Re1)</name>
    <dbReference type="NCBI Taxonomy" id="1209989"/>
    <lineage>
        <taxon>Bacteria</taxon>
        <taxon>Bacillati</taxon>
        <taxon>Bacillota</taxon>
        <taxon>Clostridia</taxon>
        <taxon>Thermosediminibacterales</taxon>
        <taxon>Tepidanaerobacteraceae</taxon>
        <taxon>Tepidanaerobacter</taxon>
    </lineage>
</organism>
<dbReference type="EMBL" id="HF563609">
    <property type="protein sequence ID" value="CDI40507.1"/>
    <property type="molecule type" value="Genomic_DNA"/>
</dbReference>
<proteinExistence type="predicted"/>
<keyword evidence="3" id="KW-1185">Reference proteome</keyword>